<reference evidence="3" key="1">
    <citation type="submission" date="2022-12" db="EMBL/GenBank/DDBJ databases">
        <title>Paraconexibacter alkalitolerans sp. nov. and Baekduia alba sp. nov., isolated from soil and emended description of the genera Paraconexibacter (Chun et al., 2020) and Baekduia (An et al., 2020).</title>
        <authorList>
            <person name="Vieira S."/>
            <person name="Huber K.J."/>
            <person name="Geppert A."/>
            <person name="Wolf J."/>
            <person name="Neumann-Schaal M."/>
            <person name="Muesken M."/>
            <person name="Overmann J."/>
        </authorList>
    </citation>
    <scope>NUCLEOTIDE SEQUENCE</scope>
    <source>
        <strain evidence="3">AEG42_29</strain>
    </source>
</reference>
<evidence type="ECO:0000259" key="2">
    <source>
        <dbReference type="Pfam" id="PF12697"/>
    </source>
</evidence>
<proteinExistence type="predicted"/>
<dbReference type="InterPro" id="IPR000073">
    <property type="entry name" value="AB_hydrolase_1"/>
</dbReference>
<evidence type="ECO:0000256" key="1">
    <source>
        <dbReference type="SAM" id="MobiDB-lite"/>
    </source>
</evidence>
<dbReference type="InterPro" id="IPR000639">
    <property type="entry name" value="Epox_hydrolase-like"/>
</dbReference>
<dbReference type="KEGG" id="parq:DSM112329_05146"/>
<keyword evidence="3" id="KW-0378">Hydrolase</keyword>
<dbReference type="InterPro" id="IPR029058">
    <property type="entry name" value="AB_hydrolase_fold"/>
</dbReference>
<name>A0AAU7B2S0_9ACTN</name>
<dbReference type="GO" id="GO:0018768">
    <property type="term" value="F:2-hydroxy-6-oxo-6-(2'-aminophenyl)hexa-2,4-dienoate hydrolase activity"/>
    <property type="evidence" value="ECO:0007669"/>
    <property type="project" value="UniProtKB-EC"/>
</dbReference>
<dbReference type="SUPFAM" id="SSF53474">
    <property type="entry name" value="alpha/beta-Hydrolases"/>
    <property type="match status" value="1"/>
</dbReference>
<dbReference type="PRINTS" id="PR00412">
    <property type="entry name" value="EPOXHYDRLASE"/>
</dbReference>
<accession>A0AAU7B2S0</accession>
<dbReference type="PRINTS" id="PR00111">
    <property type="entry name" value="ABHYDROLASE"/>
</dbReference>
<feature type="domain" description="AB hydrolase-1" evidence="2">
    <location>
        <begin position="29"/>
        <end position="275"/>
    </location>
</feature>
<dbReference type="Pfam" id="PF12697">
    <property type="entry name" value="Abhydrolase_6"/>
    <property type="match status" value="1"/>
</dbReference>
<gene>
    <name evidence="3" type="primary">carC_6</name>
    <name evidence="3" type="ORF">DSM112329_05146</name>
</gene>
<dbReference type="InterPro" id="IPR050266">
    <property type="entry name" value="AB_hydrolase_sf"/>
</dbReference>
<dbReference type="PANTHER" id="PTHR43798">
    <property type="entry name" value="MONOACYLGLYCEROL LIPASE"/>
    <property type="match status" value="1"/>
</dbReference>
<dbReference type="EMBL" id="CP114014">
    <property type="protein sequence ID" value="XAY08248.1"/>
    <property type="molecule type" value="Genomic_DNA"/>
</dbReference>
<dbReference type="Gene3D" id="3.40.50.1820">
    <property type="entry name" value="alpha/beta hydrolase"/>
    <property type="match status" value="1"/>
</dbReference>
<organism evidence="3">
    <name type="scientific">Paraconexibacter sp. AEG42_29</name>
    <dbReference type="NCBI Taxonomy" id="2997339"/>
    <lineage>
        <taxon>Bacteria</taxon>
        <taxon>Bacillati</taxon>
        <taxon>Actinomycetota</taxon>
        <taxon>Thermoleophilia</taxon>
        <taxon>Solirubrobacterales</taxon>
        <taxon>Paraconexibacteraceae</taxon>
        <taxon>Paraconexibacter</taxon>
    </lineage>
</organism>
<dbReference type="AlphaFoldDB" id="A0AAU7B2S0"/>
<dbReference type="EC" id="3.7.1.13" evidence="3"/>
<feature type="region of interest" description="Disordered" evidence="1">
    <location>
        <begin position="288"/>
        <end position="307"/>
    </location>
</feature>
<protein>
    <submittedName>
        <fullName evidence="3">2-hydroxy-6-oxo-6-(2'-aminophenyl)hexa-2, 4-dienoic acid hydrolase</fullName>
        <ecNumber evidence="3">3.7.1.13</ecNumber>
    </submittedName>
</protein>
<evidence type="ECO:0000313" key="3">
    <source>
        <dbReference type="EMBL" id="XAY08248.1"/>
    </source>
</evidence>
<sequence>MQQPLIEYRLTLAGVDTRALELEGDGPPLLLLHGYADSADTWRSVLARLGREGRRALAVDLPGFGTATRLDRAEGVLPQLDRFAAAAIRHLAAESGQPVVVAGNSLGGCVALRLAAWDDLPLAAIVPIGPAGFDHPVWFSAIEAQPVLRHLLAAPVPLPEAVVRAAVGEGFRQLAFAHPRTAAAEAVAAFTQHHRSTRDLRRYLATGRRMLPELVRPFDLQAIRVPVLLIWGDHDRMVRHQGSRHLMEALPDMRYELLPDVGHCPQIEVPETIVRLLQEFGAGAGAVAAKAPRRRRKAEPADAAGSA</sequence>
<dbReference type="RefSeq" id="WP_354699429.1">
    <property type="nucleotide sequence ID" value="NZ_CP114014.1"/>
</dbReference>